<proteinExistence type="predicted"/>
<evidence type="ECO:0000313" key="2">
    <source>
        <dbReference type="EMBL" id="ALU28960.1"/>
    </source>
</evidence>
<dbReference type="Proteomes" id="UP000065473">
    <property type="component" value="Chromosome"/>
</dbReference>
<keyword evidence="1" id="KW-0175">Coiled coil</keyword>
<evidence type="ECO:0000313" key="4">
    <source>
        <dbReference type="Proteomes" id="UP000060043"/>
    </source>
</evidence>
<dbReference type="EMBL" id="CP013694">
    <property type="protein sequence ID" value="ALU28960.1"/>
    <property type="molecule type" value="Genomic_DNA"/>
</dbReference>
<dbReference type="GeneID" id="14551267"/>
<gene>
    <name evidence="2" type="ORF">ATY89_02665</name>
    <name evidence="3" type="ORF">ATZ20_05690</name>
</gene>
<dbReference type="OMA" id="ECAGSRR"/>
<dbReference type="AlphaFoldDB" id="A0A0U3H1Y2"/>
<feature type="coiled-coil region" evidence="1">
    <location>
        <begin position="2"/>
        <end position="36"/>
    </location>
</feature>
<dbReference type="RefSeq" id="WP_011277627.1">
    <property type="nucleotide sequence ID" value="NZ_BHWZ01000001.1"/>
</dbReference>
<evidence type="ECO:0000313" key="3">
    <source>
        <dbReference type="EMBL" id="ALU31687.1"/>
    </source>
</evidence>
<reference evidence="4 5" key="1">
    <citation type="submission" date="2015-12" db="EMBL/GenBank/DDBJ databases">
        <title>A stable core within a dynamic pangenome in Sulfolobus acidocaldarius.</title>
        <authorList>
            <person name="Anderson R."/>
            <person name="Kouris A."/>
            <person name="Seward C."/>
            <person name="Campbell K."/>
            <person name="Whitaker R."/>
        </authorList>
    </citation>
    <scope>NUCLEOTIDE SEQUENCE [LARGE SCALE GENOMIC DNA]</scope>
    <source>
        <strain evidence="2 5">GG12-C01-09</strain>
        <strain evidence="3 4">NG05B_CO5_07</strain>
    </source>
</reference>
<dbReference type="Proteomes" id="UP000060043">
    <property type="component" value="Chromosome"/>
</dbReference>
<sequence length="142" mass="16715">MSTNIEELKKFLENKITELKKELEYYEYLLSLLETEGYKNTIKVNRGIADIIKNTKGEIIAEIYYTPPLVRVVFKGKITVNRIYANVINKILENEKNKNKIEYNITFEKDELKEITIDSIKDELLYNRIKAALQSVLERISH</sequence>
<protein>
    <submittedName>
        <fullName evidence="2">Uncharacterized protein</fullName>
    </submittedName>
</protein>
<name>A0A0U3H1Y2_9CREN</name>
<dbReference type="OrthoDB" id="35722at2157"/>
<organism evidence="2 5">
    <name type="scientific">Sulfolobus acidocaldarius</name>
    <dbReference type="NCBI Taxonomy" id="2285"/>
    <lineage>
        <taxon>Archaea</taxon>
        <taxon>Thermoproteota</taxon>
        <taxon>Thermoprotei</taxon>
        <taxon>Sulfolobales</taxon>
        <taxon>Sulfolobaceae</taxon>
        <taxon>Sulfolobus</taxon>
    </lineage>
</organism>
<accession>A0A0U3H1Y2</accession>
<dbReference type="EMBL" id="CP013695">
    <property type="protein sequence ID" value="ALU31687.1"/>
    <property type="molecule type" value="Genomic_DNA"/>
</dbReference>
<dbReference type="STRING" id="1435377.SUSAZ_03355"/>
<evidence type="ECO:0000313" key="5">
    <source>
        <dbReference type="Proteomes" id="UP000065473"/>
    </source>
</evidence>
<dbReference type="PaxDb" id="1435377-SUSAZ_03355"/>
<evidence type="ECO:0000256" key="1">
    <source>
        <dbReference type="SAM" id="Coils"/>
    </source>
</evidence>